<protein>
    <submittedName>
        <fullName evidence="1">Uncharacterized protein</fullName>
    </submittedName>
</protein>
<sequence length="49" mass="4936">MATATNSTPPGAFARRFLVTVAVGVSTLAATGEPWGVAEFRGATVTLPS</sequence>
<keyword evidence="2" id="KW-1185">Reference proteome</keyword>
<organism evidence="1 2">
    <name type="scientific">Skermanella stibiiresistens SB22</name>
    <dbReference type="NCBI Taxonomy" id="1385369"/>
    <lineage>
        <taxon>Bacteria</taxon>
        <taxon>Pseudomonadati</taxon>
        <taxon>Pseudomonadota</taxon>
        <taxon>Alphaproteobacteria</taxon>
        <taxon>Rhodospirillales</taxon>
        <taxon>Azospirillaceae</taxon>
        <taxon>Skermanella</taxon>
    </lineage>
</organism>
<dbReference type="Proteomes" id="UP000019486">
    <property type="component" value="Unassembled WGS sequence"/>
</dbReference>
<comment type="caution">
    <text evidence="1">The sequence shown here is derived from an EMBL/GenBank/DDBJ whole genome shotgun (WGS) entry which is preliminary data.</text>
</comment>
<dbReference type="AlphaFoldDB" id="W9GVB1"/>
<reference evidence="1 2" key="1">
    <citation type="submission" date="2013-08" db="EMBL/GenBank/DDBJ databases">
        <title>The genome sequence of Skermanella stibiiresistens.</title>
        <authorList>
            <person name="Zhu W."/>
            <person name="Wang G."/>
        </authorList>
    </citation>
    <scope>NUCLEOTIDE SEQUENCE [LARGE SCALE GENOMIC DNA]</scope>
    <source>
        <strain evidence="1 2">SB22</strain>
    </source>
</reference>
<dbReference type="EMBL" id="AVFL01000023">
    <property type="protein sequence ID" value="EWY37724.1"/>
    <property type="molecule type" value="Genomic_DNA"/>
</dbReference>
<dbReference type="RefSeq" id="WP_157619526.1">
    <property type="nucleotide sequence ID" value="NZ_AVFL01000023.1"/>
</dbReference>
<accession>W9GVB1</accession>
<gene>
    <name evidence="1" type="ORF">N825_09080</name>
</gene>
<evidence type="ECO:0000313" key="1">
    <source>
        <dbReference type="EMBL" id="EWY37724.1"/>
    </source>
</evidence>
<evidence type="ECO:0000313" key="2">
    <source>
        <dbReference type="Proteomes" id="UP000019486"/>
    </source>
</evidence>
<name>W9GVB1_9PROT</name>
<proteinExistence type="predicted"/>